<gene>
    <name evidence="1" type="ORF">CVT26_013377</name>
</gene>
<sequence length="562" mass="64051">MAPGCIFCGEHLEPVSLGRLCTSTQGIPCSACVEVRDLESQVNDKLRQASKVMQELNVLFRDYKGLLPGINRAHDPIFQRLPPEIISYIFQYAVPDIPFDRSGAMGLNDTETIFQEVAARLVLGWVCKQWRQLAWSTPQLWTYILVNLEARDLKQHVGFFRDWLSRSGNLPLSIRVYGKAYSDPTPEVCDIIGLINKESSRWKMLDLRISAVFSTRFVGDTQCVGRPILGSLRLEHHDDPETAHNFQFNLMSTRPAPSNVFMMDVPYKSVHIQWDNVTYFEAEEVYLDDVFQLLQNAPGLQDLKLECISEDRGDFPLPDSIVVHRQLRDLTLRWPFHGVLHDFLSHINLPSLNRLYLRHGYEDHAGETIASFLKRSSCPLEILILTDTIYDTDELVSVLSEVPSLVSLDFFVEEELPDTGNFSPEAFFTLLAQVPLPPTSDTSSSEEIEEPQVSFLPNLRYLSFEPLDRFSWDLLPPIFDPFPQSSTLRRPLESFHFYDHGTFPSDSSPSLMDRRTTLALVAVKEAGLDLKIRYNGSDWLQLSAEHHGIPFDDHVSNDSDSE</sequence>
<organism evidence="1 2">
    <name type="scientific">Gymnopilus dilepis</name>
    <dbReference type="NCBI Taxonomy" id="231916"/>
    <lineage>
        <taxon>Eukaryota</taxon>
        <taxon>Fungi</taxon>
        <taxon>Dikarya</taxon>
        <taxon>Basidiomycota</taxon>
        <taxon>Agaricomycotina</taxon>
        <taxon>Agaricomycetes</taxon>
        <taxon>Agaricomycetidae</taxon>
        <taxon>Agaricales</taxon>
        <taxon>Agaricineae</taxon>
        <taxon>Hymenogastraceae</taxon>
        <taxon>Gymnopilus</taxon>
    </lineage>
</organism>
<dbReference type="SUPFAM" id="SSF52047">
    <property type="entry name" value="RNI-like"/>
    <property type="match status" value="1"/>
</dbReference>
<keyword evidence="2" id="KW-1185">Reference proteome</keyword>
<dbReference type="InParanoid" id="A0A409VUX8"/>
<dbReference type="OrthoDB" id="3270987at2759"/>
<comment type="caution">
    <text evidence="1">The sequence shown here is derived from an EMBL/GenBank/DDBJ whole genome shotgun (WGS) entry which is preliminary data.</text>
</comment>
<dbReference type="AlphaFoldDB" id="A0A409VUX8"/>
<protein>
    <submittedName>
        <fullName evidence="1">Uncharacterized protein</fullName>
    </submittedName>
</protein>
<dbReference type="EMBL" id="NHYE01005554">
    <property type="protein sequence ID" value="PPQ70051.1"/>
    <property type="molecule type" value="Genomic_DNA"/>
</dbReference>
<dbReference type="InterPro" id="IPR032675">
    <property type="entry name" value="LRR_dom_sf"/>
</dbReference>
<dbReference type="Gene3D" id="3.80.10.10">
    <property type="entry name" value="Ribonuclease Inhibitor"/>
    <property type="match status" value="1"/>
</dbReference>
<evidence type="ECO:0000313" key="1">
    <source>
        <dbReference type="EMBL" id="PPQ70051.1"/>
    </source>
</evidence>
<reference evidence="1 2" key="1">
    <citation type="journal article" date="2018" name="Evol. Lett.">
        <title>Horizontal gene cluster transfer increased hallucinogenic mushroom diversity.</title>
        <authorList>
            <person name="Reynolds H.T."/>
            <person name="Vijayakumar V."/>
            <person name="Gluck-Thaler E."/>
            <person name="Korotkin H.B."/>
            <person name="Matheny P.B."/>
            <person name="Slot J.C."/>
        </authorList>
    </citation>
    <scope>NUCLEOTIDE SEQUENCE [LARGE SCALE GENOMIC DNA]</scope>
    <source>
        <strain evidence="1 2">SRW20</strain>
    </source>
</reference>
<dbReference type="Proteomes" id="UP000284706">
    <property type="component" value="Unassembled WGS sequence"/>
</dbReference>
<accession>A0A409VUX8</accession>
<name>A0A409VUX8_9AGAR</name>
<evidence type="ECO:0000313" key="2">
    <source>
        <dbReference type="Proteomes" id="UP000284706"/>
    </source>
</evidence>
<dbReference type="Gene3D" id="1.20.1280.50">
    <property type="match status" value="1"/>
</dbReference>
<proteinExistence type="predicted"/>